<protein>
    <submittedName>
        <fullName evidence="1">Uncharacterized protein</fullName>
    </submittedName>
</protein>
<name>A0A2U1KQD5_ARTAN</name>
<evidence type="ECO:0000313" key="1">
    <source>
        <dbReference type="EMBL" id="PWA38948.1"/>
    </source>
</evidence>
<dbReference type="OrthoDB" id="550780at2759"/>
<accession>A0A2U1KQD5</accession>
<reference evidence="1 2" key="1">
    <citation type="journal article" date="2018" name="Mol. Plant">
        <title>The genome of Artemisia annua provides insight into the evolution of Asteraceae family and artemisinin biosynthesis.</title>
        <authorList>
            <person name="Shen Q."/>
            <person name="Zhang L."/>
            <person name="Liao Z."/>
            <person name="Wang S."/>
            <person name="Yan T."/>
            <person name="Shi P."/>
            <person name="Liu M."/>
            <person name="Fu X."/>
            <person name="Pan Q."/>
            <person name="Wang Y."/>
            <person name="Lv Z."/>
            <person name="Lu X."/>
            <person name="Zhang F."/>
            <person name="Jiang W."/>
            <person name="Ma Y."/>
            <person name="Chen M."/>
            <person name="Hao X."/>
            <person name="Li L."/>
            <person name="Tang Y."/>
            <person name="Lv G."/>
            <person name="Zhou Y."/>
            <person name="Sun X."/>
            <person name="Brodelius P.E."/>
            <person name="Rose J.K.C."/>
            <person name="Tang K."/>
        </authorList>
    </citation>
    <scope>NUCLEOTIDE SEQUENCE [LARGE SCALE GENOMIC DNA]</scope>
    <source>
        <strain evidence="2">cv. Huhao1</strain>
        <tissue evidence="1">Leaf</tissue>
    </source>
</reference>
<comment type="caution">
    <text evidence="1">The sequence shown here is derived from an EMBL/GenBank/DDBJ whole genome shotgun (WGS) entry which is preliminary data.</text>
</comment>
<evidence type="ECO:0000313" key="2">
    <source>
        <dbReference type="Proteomes" id="UP000245207"/>
    </source>
</evidence>
<sequence length="158" mass="17883">MCSRIHYIEVSSVTRGLTKFRIVGISTEGLFVHQGLDNTRFCHIVQVAKLRKIADIREDGEDSIMSTQEYIRKFVEDLGEDNDFTRGSWVSTVEYLNAERGIVVAIIKSCTPNALGYFIVTLKDLSDAYLGLYGVCVREKLMYLRTRKTTSVNDATKS</sequence>
<proteinExistence type="predicted"/>
<dbReference type="Proteomes" id="UP000245207">
    <property type="component" value="Unassembled WGS sequence"/>
</dbReference>
<organism evidence="1 2">
    <name type="scientific">Artemisia annua</name>
    <name type="common">Sweet wormwood</name>
    <dbReference type="NCBI Taxonomy" id="35608"/>
    <lineage>
        <taxon>Eukaryota</taxon>
        <taxon>Viridiplantae</taxon>
        <taxon>Streptophyta</taxon>
        <taxon>Embryophyta</taxon>
        <taxon>Tracheophyta</taxon>
        <taxon>Spermatophyta</taxon>
        <taxon>Magnoliopsida</taxon>
        <taxon>eudicotyledons</taxon>
        <taxon>Gunneridae</taxon>
        <taxon>Pentapetalae</taxon>
        <taxon>asterids</taxon>
        <taxon>campanulids</taxon>
        <taxon>Asterales</taxon>
        <taxon>Asteraceae</taxon>
        <taxon>Asteroideae</taxon>
        <taxon>Anthemideae</taxon>
        <taxon>Artemisiinae</taxon>
        <taxon>Artemisia</taxon>
    </lineage>
</organism>
<keyword evidence="2" id="KW-1185">Reference proteome</keyword>
<dbReference type="EMBL" id="PKPP01015104">
    <property type="protein sequence ID" value="PWA38948.1"/>
    <property type="molecule type" value="Genomic_DNA"/>
</dbReference>
<gene>
    <name evidence="1" type="ORF">CTI12_AA576710</name>
</gene>
<dbReference type="AlphaFoldDB" id="A0A2U1KQD5"/>